<evidence type="ECO:0000313" key="2">
    <source>
        <dbReference type="EMBL" id="CAD8901083.1"/>
    </source>
</evidence>
<accession>A0A6U5LJ86</accession>
<sequence>MNALTLKSLGDSSTVKMGSNHEMFIKYYGKANYADHWVTQAFKGEATDFKNGNADFSEYSIIGQVEAIKKGIAYISALQYMFHKLEEAVSTCDEDVDLECWDEGVAYYVGSLQGPELAPGGGKFPYVLADKRCSNFKTCGQSPPFATGTVSWVNHNVMPKFHMGKNALVKGDCKLATTVLGQISKLVYIPLIQGTLRYAYKVQFLQSGDANVLEKEQAEGTVFAAAVLPVIYKSDKKAAATIYDNMQIGAVETNFAAVKEAFEKVYGKLHINCANVGCLIESGPNTCYSGADACPAECPDKKNTDSKKTVTVPEMGQNAVSCGELALMPAKYRHVFCANNEVEKACPGTCLGTCLCFDDPNDCEDLWNDKKFAKTCKKNKNGEVEKCPSTCAGFCDSIPFTKKYKGPKER</sequence>
<dbReference type="EMBL" id="HBFR01038727">
    <property type="protein sequence ID" value="CAD8901056.1"/>
    <property type="molecule type" value="Transcribed_RNA"/>
</dbReference>
<dbReference type="AlphaFoldDB" id="A0A6U5LJ86"/>
<reference evidence="2" key="1">
    <citation type="submission" date="2021-01" db="EMBL/GenBank/DDBJ databases">
        <authorList>
            <person name="Corre E."/>
            <person name="Pelletier E."/>
            <person name="Niang G."/>
            <person name="Scheremetjew M."/>
            <person name="Finn R."/>
            <person name="Kale V."/>
            <person name="Holt S."/>
            <person name="Cochrane G."/>
            <person name="Meng A."/>
            <person name="Brown T."/>
            <person name="Cohen L."/>
        </authorList>
    </citation>
    <scope>NUCLEOTIDE SEQUENCE</scope>
    <source>
        <strain evidence="2">308</strain>
    </source>
</reference>
<organism evidence="2">
    <name type="scientific">Corethron hystrix</name>
    <dbReference type="NCBI Taxonomy" id="216773"/>
    <lineage>
        <taxon>Eukaryota</taxon>
        <taxon>Sar</taxon>
        <taxon>Stramenopiles</taxon>
        <taxon>Ochrophyta</taxon>
        <taxon>Bacillariophyta</taxon>
        <taxon>Coscinodiscophyceae</taxon>
        <taxon>Corethrophycidae</taxon>
        <taxon>Corethrales</taxon>
        <taxon>Corethraceae</taxon>
        <taxon>Corethron</taxon>
    </lineage>
</organism>
<proteinExistence type="predicted"/>
<dbReference type="EMBL" id="HBFR01038756">
    <property type="protein sequence ID" value="CAD8901083.1"/>
    <property type="molecule type" value="Transcribed_RNA"/>
</dbReference>
<evidence type="ECO:0000313" key="1">
    <source>
        <dbReference type="EMBL" id="CAD8901056.1"/>
    </source>
</evidence>
<gene>
    <name evidence="1" type="ORF">CHYS00102_LOCUS28275</name>
    <name evidence="2" type="ORF">CHYS00102_LOCUS28302</name>
</gene>
<protein>
    <submittedName>
        <fullName evidence="2">Uncharacterized protein</fullName>
    </submittedName>
</protein>
<name>A0A6U5LJ86_9STRA</name>